<dbReference type="AlphaFoldDB" id="A0A383XRA5"/>
<dbReference type="RefSeq" id="WP_109721158.1">
    <property type="nucleotide sequence ID" value="NZ_QEQK01000013.1"/>
</dbReference>
<proteinExistence type="predicted"/>
<feature type="signal peptide" evidence="1">
    <location>
        <begin position="1"/>
        <end position="23"/>
    </location>
</feature>
<accession>A0A383XRA5</accession>
<dbReference type="EMBL" id="QEQK01000013">
    <property type="protein sequence ID" value="PWN55159.1"/>
    <property type="molecule type" value="Genomic_DNA"/>
</dbReference>
<evidence type="ECO:0008006" key="4">
    <source>
        <dbReference type="Google" id="ProtNLM"/>
    </source>
</evidence>
<evidence type="ECO:0000313" key="3">
    <source>
        <dbReference type="Proteomes" id="UP000251800"/>
    </source>
</evidence>
<evidence type="ECO:0000313" key="2">
    <source>
        <dbReference type="EMBL" id="PWN55159.1"/>
    </source>
</evidence>
<sequence length="331" mass="32947">MTVLTSIRRAGVTLGLAAAIATAGCSSGGGESSPTAVPVQDSLDTLIGGEPLDQLQIALDTLLAEQIAANLPSDAGGRVLSKLSDVLLTLVEAPDELLEALLLSGTLLTEGEADPAVYQMLLTDTGQEMIAHVQGAVFDLAGVLLDASGSGAGDPVSELAGELVALSDLLNDPAAVADLSTVLEPLAGAVDALELLDAADLAIPESGQAAVDTALDMVTGSLGQVTGLLAGLSDADSPAQALLQPIEGLLSGLLEAAPDLESIVAALPERLGFDPVTATLGLVGTLSGLLDTEGVLHRVSGLISPLIAVLGPLTGRLSPLLCGVLPLCDEG</sequence>
<name>A0A383XRA5_9GAMM</name>
<reference evidence="2 3" key="1">
    <citation type="submission" date="2018-05" db="EMBL/GenBank/DDBJ databases">
        <title>Abyssibacter profundi OUC007T gen. nov., sp. nov, a marine bacterium isolated from seawater of the Mariana Trench.</title>
        <authorList>
            <person name="Zhou S."/>
        </authorList>
    </citation>
    <scope>NUCLEOTIDE SEQUENCE [LARGE SCALE GENOMIC DNA]</scope>
    <source>
        <strain evidence="2 3">OUC007</strain>
    </source>
</reference>
<keyword evidence="1" id="KW-0732">Signal</keyword>
<organism evidence="2 3">
    <name type="scientific">Abyssibacter profundi</name>
    <dbReference type="NCBI Taxonomy" id="2182787"/>
    <lineage>
        <taxon>Bacteria</taxon>
        <taxon>Pseudomonadati</taxon>
        <taxon>Pseudomonadota</taxon>
        <taxon>Gammaproteobacteria</taxon>
        <taxon>Chromatiales</taxon>
        <taxon>Oceanococcaceae</taxon>
        <taxon>Abyssibacter</taxon>
    </lineage>
</organism>
<gene>
    <name evidence="2" type="ORF">DEH80_14130</name>
</gene>
<comment type="caution">
    <text evidence="2">The sequence shown here is derived from an EMBL/GenBank/DDBJ whole genome shotgun (WGS) entry which is preliminary data.</text>
</comment>
<keyword evidence="3" id="KW-1185">Reference proteome</keyword>
<evidence type="ECO:0000256" key="1">
    <source>
        <dbReference type="SAM" id="SignalP"/>
    </source>
</evidence>
<feature type="chain" id="PRO_5016624408" description="Bacterial collagen-like protein middle domain-containing protein" evidence="1">
    <location>
        <begin position="24"/>
        <end position="331"/>
    </location>
</feature>
<protein>
    <recommendedName>
        <fullName evidence="4">Bacterial collagen-like protein middle domain-containing protein</fullName>
    </recommendedName>
</protein>
<dbReference type="Proteomes" id="UP000251800">
    <property type="component" value="Unassembled WGS sequence"/>
</dbReference>